<dbReference type="Proteomes" id="UP000192738">
    <property type="component" value="Unassembled WGS sequence"/>
</dbReference>
<keyword evidence="13" id="KW-1185">Reference proteome</keyword>
<evidence type="ECO:0000256" key="5">
    <source>
        <dbReference type="ARBA" id="ARBA00022643"/>
    </source>
</evidence>
<dbReference type="SUPFAM" id="SSF51905">
    <property type="entry name" value="FAD/NAD(P)-binding domain"/>
    <property type="match status" value="1"/>
</dbReference>
<keyword evidence="4" id="KW-0285">Flavoprotein</keyword>
<evidence type="ECO:0000259" key="11">
    <source>
        <dbReference type="Pfam" id="PF07992"/>
    </source>
</evidence>
<dbReference type="RefSeq" id="WP_176215617.1">
    <property type="nucleotide sequence ID" value="NZ_CP155572.1"/>
</dbReference>
<dbReference type="GO" id="GO:0046872">
    <property type="term" value="F:metal ion binding"/>
    <property type="evidence" value="ECO:0007669"/>
    <property type="project" value="UniProtKB-KW"/>
</dbReference>
<dbReference type="InterPro" id="IPR001155">
    <property type="entry name" value="OxRdtase_FMN_N"/>
</dbReference>
<dbReference type="GO" id="GO:0016491">
    <property type="term" value="F:oxidoreductase activity"/>
    <property type="evidence" value="ECO:0007669"/>
    <property type="project" value="UniProtKB-KW"/>
</dbReference>
<dbReference type="AlphaFoldDB" id="A0A1W2E779"/>
<dbReference type="GO" id="GO:0051536">
    <property type="term" value="F:iron-sulfur cluster binding"/>
    <property type="evidence" value="ECO:0007669"/>
    <property type="project" value="UniProtKB-KW"/>
</dbReference>
<keyword evidence="5" id="KW-0288">FMN</keyword>
<feature type="domain" description="NADH:flavin oxidoreductase/NADH oxidase N-terminal" evidence="10">
    <location>
        <begin position="3"/>
        <end position="329"/>
    </location>
</feature>
<dbReference type="Gene3D" id="3.20.20.70">
    <property type="entry name" value="Aldolase class I"/>
    <property type="match status" value="1"/>
</dbReference>
<reference evidence="12 13" key="1">
    <citation type="submission" date="2017-04" db="EMBL/GenBank/DDBJ databases">
        <authorList>
            <person name="Afonso C.L."/>
            <person name="Miller P.J."/>
            <person name="Scott M.A."/>
            <person name="Spackman E."/>
            <person name="Goraichik I."/>
            <person name="Dimitrov K.M."/>
            <person name="Suarez D.L."/>
            <person name="Swayne D.E."/>
        </authorList>
    </citation>
    <scope>NUCLEOTIDE SEQUENCE [LARGE SCALE GENOMIC DNA]</scope>
    <source>
        <strain evidence="12 13">DSM 5090</strain>
    </source>
</reference>
<evidence type="ECO:0000256" key="9">
    <source>
        <dbReference type="ARBA" id="ARBA00023014"/>
    </source>
</evidence>
<organism evidence="12 13">
    <name type="scientific">Sporomusa malonica</name>
    <dbReference type="NCBI Taxonomy" id="112901"/>
    <lineage>
        <taxon>Bacteria</taxon>
        <taxon>Bacillati</taxon>
        <taxon>Bacillota</taxon>
        <taxon>Negativicutes</taxon>
        <taxon>Selenomonadales</taxon>
        <taxon>Sporomusaceae</taxon>
        <taxon>Sporomusa</taxon>
    </lineage>
</organism>
<evidence type="ECO:0000256" key="4">
    <source>
        <dbReference type="ARBA" id="ARBA00022630"/>
    </source>
</evidence>
<comment type="cofactor">
    <cofactor evidence="2">
        <name>[4Fe-4S] cluster</name>
        <dbReference type="ChEBI" id="CHEBI:49883"/>
    </cofactor>
</comment>
<dbReference type="InterPro" id="IPR013785">
    <property type="entry name" value="Aldolase_TIM"/>
</dbReference>
<evidence type="ECO:0000313" key="12">
    <source>
        <dbReference type="EMBL" id="SMD05515.1"/>
    </source>
</evidence>
<dbReference type="Pfam" id="PF00724">
    <property type="entry name" value="Oxidored_FMN"/>
    <property type="match status" value="1"/>
</dbReference>
<dbReference type="GO" id="GO:0010181">
    <property type="term" value="F:FMN binding"/>
    <property type="evidence" value="ECO:0007669"/>
    <property type="project" value="InterPro"/>
</dbReference>
<evidence type="ECO:0000256" key="8">
    <source>
        <dbReference type="ARBA" id="ARBA00023004"/>
    </source>
</evidence>
<proteinExistence type="inferred from homology"/>
<feature type="domain" description="FAD/NAD(P)-binding" evidence="11">
    <location>
        <begin position="385"/>
        <end position="643"/>
    </location>
</feature>
<gene>
    <name evidence="12" type="ORF">SAMN04488500_12168</name>
</gene>
<dbReference type="CDD" id="cd02803">
    <property type="entry name" value="OYE_like_FMN_family"/>
    <property type="match status" value="1"/>
</dbReference>
<evidence type="ECO:0000313" key="13">
    <source>
        <dbReference type="Proteomes" id="UP000192738"/>
    </source>
</evidence>
<evidence type="ECO:0000256" key="2">
    <source>
        <dbReference type="ARBA" id="ARBA00001966"/>
    </source>
</evidence>
<dbReference type="PANTHER" id="PTHR42917">
    <property type="entry name" value="2,4-DIENOYL-COA REDUCTASE"/>
    <property type="match status" value="1"/>
</dbReference>
<dbReference type="PRINTS" id="PR00469">
    <property type="entry name" value="PNDRDTASEII"/>
</dbReference>
<dbReference type="EMBL" id="FWXI01000021">
    <property type="protein sequence ID" value="SMD05515.1"/>
    <property type="molecule type" value="Genomic_DNA"/>
</dbReference>
<dbReference type="Pfam" id="PF07992">
    <property type="entry name" value="Pyr_redox_2"/>
    <property type="match status" value="1"/>
</dbReference>
<comment type="cofactor">
    <cofactor evidence="1">
        <name>FMN</name>
        <dbReference type="ChEBI" id="CHEBI:58210"/>
    </cofactor>
</comment>
<dbReference type="InterPro" id="IPR023753">
    <property type="entry name" value="FAD/NAD-binding_dom"/>
</dbReference>
<dbReference type="InterPro" id="IPR051793">
    <property type="entry name" value="NADH:flavin_oxidoreductase"/>
</dbReference>
<protein>
    <submittedName>
        <fullName evidence="12">2,4-dienoyl-CoA reductase (NADPH2)</fullName>
    </submittedName>
</protein>
<accession>A0A1W2E779</accession>
<dbReference type="Gene3D" id="3.40.50.720">
    <property type="entry name" value="NAD(P)-binding Rossmann-like Domain"/>
    <property type="match status" value="1"/>
</dbReference>
<dbReference type="STRING" id="112901.SAMN04488500_12168"/>
<keyword evidence="8" id="KW-0408">Iron</keyword>
<evidence type="ECO:0000256" key="6">
    <source>
        <dbReference type="ARBA" id="ARBA00022723"/>
    </source>
</evidence>
<evidence type="ECO:0000256" key="1">
    <source>
        <dbReference type="ARBA" id="ARBA00001917"/>
    </source>
</evidence>
<dbReference type="PANTHER" id="PTHR42917:SF2">
    <property type="entry name" value="2,4-DIENOYL-COA REDUCTASE [(2E)-ENOYL-COA-PRODUCING]"/>
    <property type="match status" value="1"/>
</dbReference>
<dbReference type="PRINTS" id="PR00368">
    <property type="entry name" value="FADPNR"/>
</dbReference>
<sequence>MSKLYSPGIIGNVVIRNRFIMTPLHLAYCPGGEVTDRLVEFYRLRARGGVGLIVVGAVGIDPWRVNQHNMIQMYDDCFIQGLRRLTDAVHAEGAKVFPQLWHGGRYQRPREYSGQQPVAPSPVYSRFSGETPRELNHQEINDIIAFFAAAARRAQEANFDGVEIAGSAGYLISQFLSSTTNLRKDKYGGDLQGRMTFALEVIAAIREATGPDFPIMFRVAGNDFIDGSNTNAEARQICVALERAGVDAINVTGGWHETHVPQISMEVPPGAFSYLCREIKEVVSIPVIACNRIHVQMAEKLVDNGDADFIGIARGFVADPELVNKAKIGQYAAIRPCIACNQGCMDSIFYGKSLSCLSNAEAGREAELLEEGLLPTEVKSTLAEKVLVIGAGVAGLEYARVAASRGHQVAIWEADKEPGGQMLLAAAPPGRHDIHRLRDYLLAACLGLKVQIYCNKVATADDVIAAVNSGIFERVVVASGASPSVIPFPVEKGAVVIQARDVLNNKTKTGSKIVIVGGGATGVETALLLAQDGTLDAQTLRYLLLHQAETPEELYRLLTHGRKQITIVEMAKGIGKDIGPSTRWSMIEALRKLSVTMVEQGKVVAIEHGGVVIEKANRQDIIPADTVVVALGSSPDTNLLTELTGKADKVSVIGDAYKPGNMLTAIRQAYDEAIKML</sequence>
<name>A0A1W2E779_9FIRM</name>
<evidence type="ECO:0000259" key="10">
    <source>
        <dbReference type="Pfam" id="PF00724"/>
    </source>
</evidence>
<keyword evidence="7" id="KW-0560">Oxidoreductase</keyword>
<evidence type="ECO:0000256" key="7">
    <source>
        <dbReference type="ARBA" id="ARBA00023002"/>
    </source>
</evidence>
<keyword evidence="9" id="KW-0411">Iron-sulfur</keyword>
<evidence type="ECO:0000256" key="3">
    <source>
        <dbReference type="ARBA" id="ARBA00011048"/>
    </source>
</evidence>
<dbReference type="InterPro" id="IPR036188">
    <property type="entry name" value="FAD/NAD-bd_sf"/>
</dbReference>
<keyword evidence="6" id="KW-0479">Metal-binding</keyword>
<dbReference type="SUPFAM" id="SSF51395">
    <property type="entry name" value="FMN-linked oxidoreductases"/>
    <property type="match status" value="1"/>
</dbReference>
<dbReference type="Gene3D" id="3.50.50.60">
    <property type="entry name" value="FAD/NAD(P)-binding domain"/>
    <property type="match status" value="1"/>
</dbReference>
<comment type="similarity">
    <text evidence="3">In the N-terminal section; belongs to the NADH:flavin oxidoreductase/NADH oxidase family.</text>
</comment>